<organism evidence="2">
    <name type="scientific">Chaetoceros debilis</name>
    <dbReference type="NCBI Taxonomy" id="122233"/>
    <lineage>
        <taxon>Eukaryota</taxon>
        <taxon>Sar</taxon>
        <taxon>Stramenopiles</taxon>
        <taxon>Ochrophyta</taxon>
        <taxon>Bacillariophyta</taxon>
        <taxon>Coscinodiscophyceae</taxon>
        <taxon>Chaetocerotophycidae</taxon>
        <taxon>Chaetocerotales</taxon>
        <taxon>Chaetocerotaceae</taxon>
        <taxon>Chaetoceros</taxon>
    </lineage>
</organism>
<gene>
    <name evidence="2" type="ORF">CDEB00056_LOCUS15748</name>
</gene>
<feature type="chain" id="PRO_5030598592" description="PS II complex 12 kDa extrinsic protein" evidence="1">
    <location>
        <begin position="23"/>
        <end position="246"/>
    </location>
</feature>
<evidence type="ECO:0000256" key="1">
    <source>
        <dbReference type="SAM" id="SignalP"/>
    </source>
</evidence>
<keyword evidence="1" id="KW-0732">Signal</keyword>
<sequence length="246" mass="27480">MTLNTMKLRLLFLTGALVSTSAFQFSTKSVGVQVQSTATENYELGRRRWMATSFAVIAGSASLVAAPTANANDYDNPEMPDVPEERSGLVVLRVAEVCNFQEKILRAVVAKDIDTVVSPQQIVFGTQLLLRNSNIAGNMKLMIETEVDKEKRKEAATSAAITMNTIQSVSTTSAKIQRPFTNDEMLEVADLYRVARVQLNNIYEYLPQEGKDKYYGYFMKVTEYEKKIAEGTYNPELDGVLKLDYD</sequence>
<proteinExistence type="predicted"/>
<protein>
    <recommendedName>
        <fullName evidence="3">PS II complex 12 kDa extrinsic protein</fullName>
    </recommendedName>
</protein>
<name>A0A7S3VC85_9STRA</name>
<dbReference type="EMBL" id="HBIO01020456">
    <property type="protein sequence ID" value="CAE0470895.1"/>
    <property type="molecule type" value="Transcribed_RNA"/>
</dbReference>
<reference evidence="2" key="1">
    <citation type="submission" date="2021-01" db="EMBL/GenBank/DDBJ databases">
        <authorList>
            <person name="Corre E."/>
            <person name="Pelletier E."/>
            <person name="Niang G."/>
            <person name="Scheremetjew M."/>
            <person name="Finn R."/>
            <person name="Kale V."/>
            <person name="Holt S."/>
            <person name="Cochrane G."/>
            <person name="Meng A."/>
            <person name="Brown T."/>
            <person name="Cohen L."/>
        </authorList>
    </citation>
    <scope>NUCLEOTIDE SEQUENCE</scope>
    <source>
        <strain evidence="2">MM31A-1</strain>
    </source>
</reference>
<evidence type="ECO:0008006" key="3">
    <source>
        <dbReference type="Google" id="ProtNLM"/>
    </source>
</evidence>
<accession>A0A7S3VC85</accession>
<evidence type="ECO:0000313" key="2">
    <source>
        <dbReference type="EMBL" id="CAE0470895.1"/>
    </source>
</evidence>
<feature type="signal peptide" evidence="1">
    <location>
        <begin position="1"/>
        <end position="22"/>
    </location>
</feature>
<dbReference type="AlphaFoldDB" id="A0A7S3VC85"/>